<reference evidence="2" key="1">
    <citation type="submission" date="2016-05" db="EMBL/GenBank/DDBJ databases">
        <authorList>
            <person name="Lavstsen T."/>
            <person name="Jespersen J.S."/>
        </authorList>
    </citation>
    <scope>NUCLEOTIDE SEQUENCE</scope>
    <source>
        <tissue evidence="2">Brain</tissue>
    </source>
</reference>
<feature type="non-terminal residue" evidence="2">
    <location>
        <position position="1"/>
    </location>
</feature>
<keyword evidence="2" id="KW-0328">Glycosyltransferase</keyword>
<dbReference type="EMBL" id="HAEJ01011004">
    <property type="protein sequence ID" value="SBS51461.1"/>
    <property type="molecule type" value="Transcribed_RNA"/>
</dbReference>
<dbReference type="AlphaFoldDB" id="A0A1A8UV39"/>
<organism evidence="2">
    <name type="scientific">Nothobranchius furzeri</name>
    <name type="common">Turquoise killifish</name>
    <dbReference type="NCBI Taxonomy" id="105023"/>
    <lineage>
        <taxon>Eukaryota</taxon>
        <taxon>Metazoa</taxon>
        <taxon>Chordata</taxon>
        <taxon>Craniata</taxon>
        <taxon>Vertebrata</taxon>
        <taxon>Euteleostomi</taxon>
        <taxon>Actinopterygii</taxon>
        <taxon>Neopterygii</taxon>
        <taxon>Teleostei</taxon>
        <taxon>Neoteleostei</taxon>
        <taxon>Acanthomorphata</taxon>
        <taxon>Ovalentaria</taxon>
        <taxon>Atherinomorphae</taxon>
        <taxon>Cyprinodontiformes</taxon>
        <taxon>Nothobranchiidae</taxon>
        <taxon>Nothobranchius</taxon>
    </lineage>
</organism>
<reference evidence="2" key="2">
    <citation type="submission" date="2016-06" db="EMBL/GenBank/DDBJ databases">
        <title>The genome of a short-lived fish provides insights into sex chromosome evolution and the genetic control of aging.</title>
        <authorList>
            <person name="Reichwald K."/>
            <person name="Felder M."/>
            <person name="Petzold A."/>
            <person name="Koch P."/>
            <person name="Groth M."/>
            <person name="Platzer M."/>
        </authorList>
    </citation>
    <scope>NUCLEOTIDE SEQUENCE</scope>
    <source>
        <tissue evidence="2">Brain</tissue>
    </source>
</reference>
<name>A0A1A8UV39_NOTFU</name>
<feature type="region of interest" description="Disordered" evidence="1">
    <location>
        <begin position="1"/>
        <end position="28"/>
    </location>
</feature>
<proteinExistence type="predicted"/>
<sequence length="57" mass="6146">CTTPNGAATTRPAQRPGSSGGGGGWRRRERWITLRGTCSSLIRDGLEVREFQGLESV</sequence>
<accession>A0A1A8UV39</accession>
<evidence type="ECO:0000256" key="1">
    <source>
        <dbReference type="SAM" id="MobiDB-lite"/>
    </source>
</evidence>
<gene>
    <name evidence="2" type="primary">B3GNT9</name>
</gene>
<evidence type="ECO:0000313" key="2">
    <source>
        <dbReference type="EMBL" id="SBS51461.1"/>
    </source>
</evidence>
<protein>
    <submittedName>
        <fullName evidence="2">UDP-GlcNAc:betaGal beta-1,3-N-acetylglucosaminyltransferase 9</fullName>
    </submittedName>
</protein>
<dbReference type="GO" id="GO:0016757">
    <property type="term" value="F:glycosyltransferase activity"/>
    <property type="evidence" value="ECO:0007669"/>
    <property type="project" value="UniProtKB-KW"/>
</dbReference>
<keyword evidence="2" id="KW-0808">Transferase</keyword>